<gene>
    <name evidence="3" type="ORF">Mal15_02820</name>
</gene>
<keyword evidence="2" id="KW-0812">Transmembrane</keyword>
<dbReference type="InterPro" id="IPR051200">
    <property type="entry name" value="Host-pathogen_enzymatic-act"/>
</dbReference>
<dbReference type="PANTHER" id="PTHR47197">
    <property type="entry name" value="PROTEIN NIRF"/>
    <property type="match status" value="1"/>
</dbReference>
<evidence type="ECO:0000313" key="4">
    <source>
        <dbReference type="Proteomes" id="UP000321353"/>
    </source>
</evidence>
<feature type="transmembrane region" description="Helical" evidence="2">
    <location>
        <begin position="21"/>
        <end position="45"/>
    </location>
</feature>
<dbReference type="InterPro" id="IPR015943">
    <property type="entry name" value="WD40/YVTN_repeat-like_dom_sf"/>
</dbReference>
<dbReference type="InterPro" id="IPR011045">
    <property type="entry name" value="N2O_reductase_N"/>
</dbReference>
<keyword evidence="4" id="KW-1185">Reference proteome</keyword>
<proteinExistence type="predicted"/>
<keyword evidence="2" id="KW-0472">Membrane</keyword>
<dbReference type="EMBL" id="CP036264">
    <property type="protein sequence ID" value="QEF96255.1"/>
    <property type="molecule type" value="Genomic_DNA"/>
</dbReference>
<keyword evidence="2" id="KW-1133">Transmembrane helix</keyword>
<dbReference type="KEGG" id="smam:Mal15_02820"/>
<name>A0A5B9M9I5_9BACT</name>
<feature type="region of interest" description="Disordered" evidence="1">
    <location>
        <begin position="942"/>
        <end position="967"/>
    </location>
</feature>
<dbReference type="PANTHER" id="PTHR47197:SF3">
    <property type="entry name" value="DIHYDRO-HEME D1 DEHYDROGENASE"/>
    <property type="match status" value="1"/>
</dbReference>
<evidence type="ECO:0000313" key="3">
    <source>
        <dbReference type="EMBL" id="QEF96255.1"/>
    </source>
</evidence>
<dbReference type="Proteomes" id="UP000321353">
    <property type="component" value="Chromosome"/>
</dbReference>
<evidence type="ECO:0000256" key="2">
    <source>
        <dbReference type="SAM" id="Phobius"/>
    </source>
</evidence>
<dbReference type="InterPro" id="IPR018247">
    <property type="entry name" value="EF_Hand_1_Ca_BS"/>
</dbReference>
<accession>A0A5B9M9I5</accession>
<sequence>MRKYGSEKYFQTRLDHVRKGLVTGFANIGIGAALTTAGGLGGIHLPTNAGILNYKVYSADPSRSVIAEGSVAEVTPDNNLLIIDVPSDSPAPGEPSVNSVTLRYENDRTVAVVDGTGFQGPEELDRASVFFSIDGERFGPYFPLVVTESEIQFELPTDLVIGESTIQIARSYNTIQGAAAQVLSKPFSIRSAGGFAFVAKPVDGSVAVVHADRAAHNVPGEAPTTFKTIELSGLKPSSVTMSPDRKLLFALDQSSKMVSLIDPINLQELTGPQGRLRLKLPGKPHAIAVDPLGQYAYISDENKNSIYVIDVDFSSDSFLTKVRTINVGGGFVFGQVGLRGLAIDPTGRHLIVADPVNLRSDGYFGRTPDANGKLHVYDVSPHSKARWAHLQSLEAGNYPFAVRATGFADTIAVTNFLSDNQGVQIFQRDVGGEWSKLTDIRLVLGERQAISPGPISDSFDVNNARDVIITPDGKWGFVAGFNVPDPKNQVTLNPGIGVKFTGGGDPSKRHSYRFRSPHFAGSNVGIIQNPLSTNAKLVAATRPIPNSYVSSLALSSDGKYLHAAYPGVQFVPNVDEQEGGNEPTATASQRGALLVYDVDAIAESVVANAEITVAVPVLWGGPTAPILARHSINDVNDGQWSPEDPQTVNQSIDINAAFRPVAFTGDGFVNLEVYSEENSPLFLGGNAKSVAIDTDAGPQIRVFGQDNFNLENSSSADTDYATERIDVFDLGEIRRLTDAKLILEASVLAANVGNPFIEIKSILEKYFDVSTIELPVTNEPIFAAAEHLRHFLDNVGTPIHHPLGSRLSDLIAEDRAHVNNHLATTVAVSRLLDEQVANSSGTLTIDPYDFDKVNIVRPQFTLPDPFYAIGGTQGLQITGNARLVDGRYNGFLTYTYIDTYGYGQNDSEEFAWPDSFARDLQVHGLARPFTVTVTVMSPFDIKAKPQAPPPPPPALQEAGSIHSITPPPAHSVEAVDGAFTLRETLGGQLRSTHPIFLPAGATAIQFDVTQLNLVDDVVGPSDSFEVALIDDTTGQSVVSTISLSDTDALLNLQSDMTLYFGTEISIPNVSQSGQPSSLDGPFTVTIDLTAIDVDKAATLYFDLLGFGDAASSVAIDNLRLVNDSVVDVEFGLAAESDSGILGDGLTNQTVVRLEGSTAPGTALLLDVDGDGFDDGTATADSDGLFFFAEIVLAHGANSVRVEANNGDQRLLATQRIEVDSNRPYAQLSDPIAASLVSSERGYVDIQWTDEGLAGTDENSIDADDVTVGDVSIDRAEDLGGGRVRYWYNDDGETLGDGLIEVTFVAGQVADLAGNVNAGGIESFSFDASGPVAHLVSPAADSTISADPGYIDLAWSDIGPAGIDEATLGTDDLRITGVSVDAIETLADGVTRYWYNQDGETLPGGRIEVVVRENIAHDLAGNSNATASWGFTVQSNDSDSVDVTDKVNVQFTGIRYIGAFGSYLFFGTVENRSAEPLAGPLRMYFQNLTPADAVPVGASVDDEGVYFIDITDYTGDAALLPGEMTATIPLQLRMTPVPFHFDPIVTASVAAPPSAGLTLSASLLRPDQSIDVTLVGGPGNASDRIGLFAVGAADDAPMESLYLDGTPTEPADALTEAMLTFDVPDAEGSYEFRLLTAAGVAQTSPTFVVADSRQPVLLDVSRYEPLDAVTNSDELVFRVLLDQHVMNLSTLEFDVVGGTTAEVFAIEPVQGTGEALYQVTVAGGDLASFNGVVGLTLQSPAPPPVASFRVDGGLTMVGQFFQVDNIAPSVDGVNLDDGQHSVVRSLDLVFDSEVAIGETAFRLHDGAGREVMISQTLRIVDGKTIVSLSFSGDLVDESGSLIDGAYVLTALQSEIADLAGNLLSGRRDAEPERVVVDEFFRFFGDSDGDRDVDGQDYGRFGLSLFSRQGDERYDGRFDFDGDGDVDGQDYAQFGRRLLRTLPPNS</sequence>
<protein>
    <submittedName>
        <fullName evidence="3">Uncharacterized protein</fullName>
    </submittedName>
</protein>
<dbReference type="Gene3D" id="2.130.10.10">
    <property type="entry name" value="YVTN repeat-like/Quinoprotein amine dehydrogenase"/>
    <property type="match status" value="1"/>
</dbReference>
<evidence type="ECO:0000256" key="1">
    <source>
        <dbReference type="SAM" id="MobiDB-lite"/>
    </source>
</evidence>
<reference evidence="3 4" key="1">
    <citation type="submission" date="2019-02" db="EMBL/GenBank/DDBJ databases">
        <title>Planctomycetal bacteria perform biofilm scaping via a novel small molecule.</title>
        <authorList>
            <person name="Jeske O."/>
            <person name="Boedeker C."/>
            <person name="Wiegand S."/>
            <person name="Breitling P."/>
            <person name="Kallscheuer N."/>
            <person name="Jogler M."/>
            <person name="Rohde M."/>
            <person name="Petersen J."/>
            <person name="Medema M.H."/>
            <person name="Surup F."/>
            <person name="Jogler C."/>
        </authorList>
    </citation>
    <scope>NUCLEOTIDE SEQUENCE [LARGE SCALE GENOMIC DNA]</scope>
    <source>
        <strain evidence="3 4">Mal15</strain>
    </source>
</reference>
<dbReference type="PROSITE" id="PS00018">
    <property type="entry name" value="EF_HAND_1"/>
    <property type="match status" value="1"/>
</dbReference>
<organism evidence="3 4">
    <name type="scientific">Stieleria maiorica</name>
    <dbReference type="NCBI Taxonomy" id="2795974"/>
    <lineage>
        <taxon>Bacteria</taxon>
        <taxon>Pseudomonadati</taxon>
        <taxon>Planctomycetota</taxon>
        <taxon>Planctomycetia</taxon>
        <taxon>Pirellulales</taxon>
        <taxon>Pirellulaceae</taxon>
        <taxon>Stieleria</taxon>
    </lineage>
</organism>
<dbReference type="SUPFAM" id="SSF50974">
    <property type="entry name" value="Nitrous oxide reductase, N-terminal domain"/>
    <property type="match status" value="1"/>
</dbReference>